<keyword evidence="4" id="KW-0808">Transferase</keyword>
<protein>
    <recommendedName>
        <fullName evidence="10">Phosphofructokinase domain-containing protein</fullName>
    </recommendedName>
</protein>
<dbReference type="GO" id="GO:0016208">
    <property type="term" value="F:AMP binding"/>
    <property type="evidence" value="ECO:0007669"/>
    <property type="project" value="TreeGrafter"/>
</dbReference>
<evidence type="ECO:0000256" key="8">
    <source>
        <dbReference type="ARBA" id="ARBA00023152"/>
    </source>
</evidence>
<keyword evidence="3" id="KW-0963">Cytoplasm</keyword>
<keyword evidence="8" id="KW-0324">Glycolysis</keyword>
<dbReference type="GO" id="GO:0042802">
    <property type="term" value="F:identical protein binding"/>
    <property type="evidence" value="ECO:0007669"/>
    <property type="project" value="TreeGrafter"/>
</dbReference>
<dbReference type="GO" id="GO:0030388">
    <property type="term" value="P:fructose 1,6-bisphosphate metabolic process"/>
    <property type="evidence" value="ECO:0007669"/>
    <property type="project" value="TreeGrafter"/>
</dbReference>
<comment type="similarity">
    <text evidence="9">Belongs to the phosphofructokinase type A (PFKA) family.</text>
</comment>
<comment type="cofactor">
    <cofactor evidence="1">
        <name>Mg(2+)</name>
        <dbReference type="ChEBI" id="CHEBI:18420"/>
    </cofactor>
</comment>
<dbReference type="PRINTS" id="PR00476">
    <property type="entry name" value="PHFRCTKINASE"/>
</dbReference>
<accession>A0A523QH79</accession>
<dbReference type="InterPro" id="IPR000023">
    <property type="entry name" value="Phosphofructokinase_dom"/>
</dbReference>
<comment type="pathway">
    <text evidence="2">Carbohydrate degradation; glycolysis; D-glyceraldehyde 3-phosphate and glycerone phosphate from D-glucose: step 3/4.</text>
</comment>
<evidence type="ECO:0000313" key="11">
    <source>
        <dbReference type="EMBL" id="TES84844.1"/>
    </source>
</evidence>
<dbReference type="PANTHER" id="PTHR13697">
    <property type="entry name" value="PHOSPHOFRUCTOKINASE"/>
    <property type="match status" value="1"/>
</dbReference>
<keyword evidence="6" id="KW-0418">Kinase</keyword>
<evidence type="ECO:0000256" key="7">
    <source>
        <dbReference type="ARBA" id="ARBA00022842"/>
    </source>
</evidence>
<evidence type="ECO:0000256" key="5">
    <source>
        <dbReference type="ARBA" id="ARBA00022723"/>
    </source>
</evidence>
<dbReference type="SUPFAM" id="SSF53784">
    <property type="entry name" value="Phosphofructokinase"/>
    <property type="match status" value="1"/>
</dbReference>
<dbReference type="EMBL" id="SOKU01000286">
    <property type="protein sequence ID" value="TES84844.1"/>
    <property type="molecule type" value="Genomic_DNA"/>
</dbReference>
<keyword evidence="7" id="KW-0460">Magnesium</keyword>
<dbReference type="Gene3D" id="3.40.50.460">
    <property type="entry name" value="Phosphofructokinase domain"/>
    <property type="match status" value="1"/>
</dbReference>
<name>A0A523QH79_UNCAE</name>
<comment type="caution">
    <text evidence="11">The sequence shown here is derived from an EMBL/GenBank/DDBJ whole genome shotgun (WGS) entry which is preliminary data.</text>
</comment>
<dbReference type="PANTHER" id="PTHR13697:SF52">
    <property type="entry name" value="ATP-DEPENDENT 6-PHOSPHOFRUCTOKINASE 3"/>
    <property type="match status" value="1"/>
</dbReference>
<feature type="domain" description="Phosphofructokinase" evidence="10">
    <location>
        <begin position="5"/>
        <end position="310"/>
    </location>
</feature>
<dbReference type="InterPro" id="IPR012003">
    <property type="entry name" value="ATP_PFK_prok-type"/>
</dbReference>
<organism evidence="11 12">
    <name type="scientific">Aerophobetes bacterium</name>
    <dbReference type="NCBI Taxonomy" id="2030807"/>
    <lineage>
        <taxon>Bacteria</taxon>
        <taxon>Candidatus Aerophobota</taxon>
    </lineage>
</organism>
<dbReference type="GO" id="GO:0070095">
    <property type="term" value="F:fructose-6-phosphate binding"/>
    <property type="evidence" value="ECO:0007669"/>
    <property type="project" value="TreeGrafter"/>
</dbReference>
<gene>
    <name evidence="11" type="ORF">E3J95_05845</name>
</gene>
<evidence type="ECO:0000256" key="6">
    <source>
        <dbReference type="ARBA" id="ARBA00022777"/>
    </source>
</evidence>
<dbReference type="InterPro" id="IPR035966">
    <property type="entry name" value="PKF_sf"/>
</dbReference>
<evidence type="ECO:0000256" key="4">
    <source>
        <dbReference type="ARBA" id="ARBA00022679"/>
    </source>
</evidence>
<dbReference type="GO" id="GO:0005524">
    <property type="term" value="F:ATP binding"/>
    <property type="evidence" value="ECO:0007669"/>
    <property type="project" value="InterPro"/>
</dbReference>
<keyword evidence="5" id="KW-0479">Metal-binding</keyword>
<dbReference type="InterPro" id="IPR022953">
    <property type="entry name" value="ATP_PFK"/>
</dbReference>
<sequence length="387" mass="42293">MAKTLAVLTGGGHAAGLNAGIAGVIEEARRKGWRVYGALDGWQGVVNDMFVNLTDYDAMSSINKGGSILGTSRVKPTLDKVQESMKKRKVDAIIAMGGEDTLGALWNMYSEFKLPSVGWPKTMDNDLSGTYFTIGYPTAIKVASEEVAKFFDAASSPGRVAIVVVFGRHTDWVALGAGAYGRADFVVPAERPCKLDEICHKIGTLFGQRKKSLGKGFVVMVVAEGAQIEGLESHIREQERELDEYGHVKLDPHLLAGYLSGAIKSKAKEMFGKPLGTAPMVLTYQLRNGSPVWVDMELGYKLGIRCVDMLEKQEVGMVAVIKREKDELLTGSAPLEEAIKMRKVEGTGFFDHENLVPTSSFLDYGEPFMGRAKERTINLVDRKFMVS</sequence>
<evidence type="ECO:0000313" key="12">
    <source>
        <dbReference type="Proteomes" id="UP000320781"/>
    </source>
</evidence>
<dbReference type="GO" id="GO:0005945">
    <property type="term" value="C:6-phosphofructokinase complex"/>
    <property type="evidence" value="ECO:0007669"/>
    <property type="project" value="TreeGrafter"/>
</dbReference>
<evidence type="ECO:0000256" key="3">
    <source>
        <dbReference type="ARBA" id="ARBA00022490"/>
    </source>
</evidence>
<dbReference type="GO" id="GO:0061621">
    <property type="term" value="P:canonical glycolysis"/>
    <property type="evidence" value="ECO:0007669"/>
    <property type="project" value="TreeGrafter"/>
</dbReference>
<dbReference type="Gene3D" id="3.40.50.450">
    <property type="match status" value="1"/>
</dbReference>
<reference evidence="11 12" key="1">
    <citation type="submission" date="2019-03" db="EMBL/GenBank/DDBJ databases">
        <title>Metabolic potential of uncultured bacteria and archaea associated with petroleum seepage in deep-sea sediments.</title>
        <authorList>
            <person name="Dong X."/>
            <person name="Hubert C."/>
        </authorList>
    </citation>
    <scope>NUCLEOTIDE SEQUENCE [LARGE SCALE GENOMIC DNA]</scope>
    <source>
        <strain evidence="11">E44_bin92</strain>
    </source>
</reference>
<dbReference type="PIRSF" id="PIRSF000532">
    <property type="entry name" value="ATP_PFK_prok"/>
    <property type="match status" value="1"/>
</dbReference>
<proteinExistence type="inferred from homology"/>
<evidence type="ECO:0000259" key="10">
    <source>
        <dbReference type="Pfam" id="PF00365"/>
    </source>
</evidence>
<evidence type="ECO:0000256" key="1">
    <source>
        <dbReference type="ARBA" id="ARBA00001946"/>
    </source>
</evidence>
<evidence type="ECO:0000256" key="2">
    <source>
        <dbReference type="ARBA" id="ARBA00004679"/>
    </source>
</evidence>
<dbReference type="UniPathway" id="UPA00109">
    <property type="reaction ID" value="UER00182"/>
</dbReference>
<dbReference type="GO" id="GO:0048029">
    <property type="term" value="F:monosaccharide binding"/>
    <property type="evidence" value="ECO:0007669"/>
    <property type="project" value="TreeGrafter"/>
</dbReference>
<dbReference type="AlphaFoldDB" id="A0A523QH79"/>
<dbReference type="Pfam" id="PF00365">
    <property type="entry name" value="PFK"/>
    <property type="match status" value="1"/>
</dbReference>
<dbReference type="GO" id="GO:0046872">
    <property type="term" value="F:metal ion binding"/>
    <property type="evidence" value="ECO:0007669"/>
    <property type="project" value="UniProtKB-KW"/>
</dbReference>
<evidence type="ECO:0000256" key="9">
    <source>
        <dbReference type="ARBA" id="ARBA00038478"/>
    </source>
</evidence>
<dbReference type="Proteomes" id="UP000320781">
    <property type="component" value="Unassembled WGS sequence"/>
</dbReference>
<dbReference type="GO" id="GO:0003872">
    <property type="term" value="F:6-phosphofructokinase activity"/>
    <property type="evidence" value="ECO:0007669"/>
    <property type="project" value="InterPro"/>
</dbReference>
<dbReference type="GO" id="GO:0006002">
    <property type="term" value="P:fructose 6-phosphate metabolic process"/>
    <property type="evidence" value="ECO:0007669"/>
    <property type="project" value="InterPro"/>
</dbReference>